<organism evidence="1 2">
    <name type="scientific">Pseudomonas cichorii</name>
    <dbReference type="NCBI Taxonomy" id="36746"/>
    <lineage>
        <taxon>Bacteria</taxon>
        <taxon>Pseudomonadati</taxon>
        <taxon>Pseudomonadota</taxon>
        <taxon>Gammaproteobacteria</taxon>
        <taxon>Pseudomonadales</taxon>
        <taxon>Pseudomonadaceae</taxon>
        <taxon>Pseudomonas</taxon>
    </lineage>
</organism>
<proteinExistence type="predicted"/>
<sequence length="111" mass="12624">MVWILVIHHLYDHITKNSLTEFNTALSKNTDKRIKITSIEKHDDFSEIPEGKFIELARSAGIISNDVRKILDNKLGTRNTYAHPSGVSISEVKVNDFIIDLVENVILKYSS</sequence>
<name>A0ABQ1DSE5_PSECI</name>
<dbReference type="Proteomes" id="UP000614982">
    <property type="component" value="Unassembled WGS sequence"/>
</dbReference>
<gene>
    <name evidence="1" type="ORF">PSCICP_38200</name>
</gene>
<protein>
    <recommendedName>
        <fullName evidence="3">RiboL-PSP-HEPN domain-containing protein</fullName>
    </recommendedName>
</protein>
<comment type="caution">
    <text evidence="1">The sequence shown here is derived from an EMBL/GenBank/DDBJ whole genome shotgun (WGS) entry which is preliminary data.</text>
</comment>
<evidence type="ECO:0000313" key="1">
    <source>
        <dbReference type="EMBL" id="GFM93848.1"/>
    </source>
</evidence>
<keyword evidence="2" id="KW-1185">Reference proteome</keyword>
<evidence type="ECO:0008006" key="3">
    <source>
        <dbReference type="Google" id="ProtNLM"/>
    </source>
</evidence>
<dbReference type="EMBL" id="BLWA01000012">
    <property type="protein sequence ID" value="GFM93848.1"/>
    <property type="molecule type" value="Genomic_DNA"/>
</dbReference>
<evidence type="ECO:0000313" key="2">
    <source>
        <dbReference type="Proteomes" id="UP000614982"/>
    </source>
</evidence>
<reference evidence="1 2" key="1">
    <citation type="submission" date="2020-05" db="EMBL/GenBank/DDBJ databases">
        <title>Genetic diversity of Pseudomonas cichorii.</title>
        <authorList>
            <person name="Tani S."/>
            <person name="Yagi H."/>
            <person name="Hashimoto S."/>
            <person name="Iiyama K."/>
            <person name="Furuya N."/>
        </authorList>
    </citation>
    <scope>NUCLEOTIDE SEQUENCE [LARGE SCALE GENOMIC DNA]</scope>
    <source>
        <strain evidence="1 2">LMG 2162</strain>
    </source>
</reference>
<accession>A0ABQ1DSE5</accession>